<dbReference type="InterPro" id="IPR023382">
    <property type="entry name" value="MnmA-like_central_sf"/>
</dbReference>
<dbReference type="GO" id="GO:0002143">
    <property type="term" value="P:tRNA wobble position uridine thiolation"/>
    <property type="evidence" value="ECO:0007669"/>
    <property type="project" value="TreeGrafter"/>
</dbReference>
<dbReference type="NCBIfam" id="NF001138">
    <property type="entry name" value="PRK00143.1"/>
    <property type="match status" value="1"/>
</dbReference>
<keyword evidence="13" id="KW-1185">Reference proteome</keyword>
<dbReference type="InterPro" id="IPR014729">
    <property type="entry name" value="Rossmann-like_a/b/a_fold"/>
</dbReference>
<keyword evidence="3 9" id="KW-0819">tRNA processing</keyword>
<evidence type="ECO:0000259" key="11">
    <source>
        <dbReference type="Pfam" id="PF20259"/>
    </source>
</evidence>
<evidence type="ECO:0000256" key="7">
    <source>
        <dbReference type="ARBA" id="ARBA00023157"/>
    </source>
</evidence>
<dbReference type="InterPro" id="IPR046885">
    <property type="entry name" value="MnmA-like_C"/>
</dbReference>
<feature type="site" description="Interaction with tRNA" evidence="9">
    <location>
        <position position="127"/>
    </location>
</feature>
<keyword evidence="6 9" id="KW-0694">RNA-binding</keyword>
<feature type="binding site" evidence="9">
    <location>
        <begin position="8"/>
        <end position="15"/>
    </location>
    <ligand>
        <name>ATP</name>
        <dbReference type="ChEBI" id="CHEBI:30616"/>
    </ligand>
</feature>
<dbReference type="FunFam" id="3.40.50.620:FF:000115">
    <property type="entry name" value="tRNA-specific 2-thiouridylase MnmA"/>
    <property type="match status" value="1"/>
</dbReference>
<dbReference type="GO" id="GO:0000049">
    <property type="term" value="F:tRNA binding"/>
    <property type="evidence" value="ECO:0007669"/>
    <property type="project" value="UniProtKB-KW"/>
</dbReference>
<comment type="caution">
    <text evidence="12">The sequence shown here is derived from an EMBL/GenBank/DDBJ whole genome shotgun (WGS) entry which is preliminary data.</text>
</comment>
<organism evidence="12 13">
    <name type="scientific">Candidatus Aquarickettsia rohweri</name>
    <dbReference type="NCBI Taxonomy" id="2602574"/>
    <lineage>
        <taxon>Bacteria</taxon>
        <taxon>Pseudomonadati</taxon>
        <taxon>Pseudomonadota</taxon>
        <taxon>Alphaproteobacteria</taxon>
        <taxon>Rickettsiales</taxon>
        <taxon>Candidatus Midichloriaceae</taxon>
        <taxon>Candidatus Aquarickettsia</taxon>
    </lineage>
</organism>
<feature type="site" description="Interaction with tRNA" evidence="9">
    <location>
        <position position="338"/>
    </location>
</feature>
<dbReference type="PANTHER" id="PTHR11933">
    <property type="entry name" value="TRNA 5-METHYLAMINOMETHYL-2-THIOURIDYLATE -METHYLTRANSFERASE"/>
    <property type="match status" value="1"/>
</dbReference>
<keyword evidence="1 9" id="KW-0820">tRNA-binding</keyword>
<comment type="catalytic activity">
    <reaction evidence="8 9">
        <text>S-sulfanyl-L-cysteinyl-[protein] + uridine(34) in tRNA + AH2 + ATP = 2-thiouridine(34) in tRNA + L-cysteinyl-[protein] + A + AMP + diphosphate + H(+)</text>
        <dbReference type="Rhea" id="RHEA:47032"/>
        <dbReference type="Rhea" id="RHEA-COMP:10131"/>
        <dbReference type="Rhea" id="RHEA-COMP:11726"/>
        <dbReference type="Rhea" id="RHEA-COMP:11727"/>
        <dbReference type="Rhea" id="RHEA-COMP:11728"/>
        <dbReference type="ChEBI" id="CHEBI:13193"/>
        <dbReference type="ChEBI" id="CHEBI:15378"/>
        <dbReference type="ChEBI" id="CHEBI:17499"/>
        <dbReference type="ChEBI" id="CHEBI:29950"/>
        <dbReference type="ChEBI" id="CHEBI:30616"/>
        <dbReference type="ChEBI" id="CHEBI:33019"/>
        <dbReference type="ChEBI" id="CHEBI:61963"/>
        <dbReference type="ChEBI" id="CHEBI:65315"/>
        <dbReference type="ChEBI" id="CHEBI:87170"/>
        <dbReference type="ChEBI" id="CHEBI:456215"/>
        <dbReference type="EC" id="2.8.1.13"/>
    </reaction>
</comment>
<dbReference type="GO" id="GO:0005737">
    <property type="term" value="C:cytoplasm"/>
    <property type="evidence" value="ECO:0007669"/>
    <property type="project" value="UniProtKB-SubCell"/>
</dbReference>
<keyword evidence="4 9" id="KW-0547">Nucleotide-binding</keyword>
<comment type="subcellular location">
    <subcellularLocation>
        <location evidence="9">Cytoplasm</location>
    </subcellularLocation>
</comment>
<feature type="domain" description="tRNA-specific 2-thiouridylase MnmA-like central" evidence="11">
    <location>
        <begin position="209"/>
        <end position="271"/>
    </location>
</feature>
<evidence type="ECO:0000256" key="4">
    <source>
        <dbReference type="ARBA" id="ARBA00022741"/>
    </source>
</evidence>
<evidence type="ECO:0000256" key="6">
    <source>
        <dbReference type="ARBA" id="ARBA00022884"/>
    </source>
</evidence>
<evidence type="ECO:0000256" key="5">
    <source>
        <dbReference type="ARBA" id="ARBA00022840"/>
    </source>
</evidence>
<dbReference type="RefSeq" id="WP_126044946.1">
    <property type="nucleotide sequence ID" value="NZ_RXFM01000060.1"/>
</dbReference>
<dbReference type="NCBIfam" id="TIGR00420">
    <property type="entry name" value="trmU"/>
    <property type="match status" value="1"/>
</dbReference>
<evidence type="ECO:0000256" key="9">
    <source>
        <dbReference type="HAMAP-Rule" id="MF_00144"/>
    </source>
</evidence>
<feature type="domain" description="tRNA-specific 2-thiouridylase MnmA-like C-terminal" evidence="10">
    <location>
        <begin position="277"/>
        <end position="354"/>
    </location>
</feature>
<evidence type="ECO:0000313" key="12">
    <source>
        <dbReference type="EMBL" id="RST64697.1"/>
    </source>
</evidence>
<dbReference type="PANTHER" id="PTHR11933:SF5">
    <property type="entry name" value="MITOCHONDRIAL TRNA-SPECIFIC 2-THIOURIDYLASE 1"/>
    <property type="match status" value="1"/>
</dbReference>
<dbReference type="Gene3D" id="2.40.30.10">
    <property type="entry name" value="Translation factors"/>
    <property type="match status" value="1"/>
</dbReference>
<feature type="region of interest" description="Interaction with tRNA" evidence="9">
    <location>
        <begin position="148"/>
        <end position="150"/>
    </location>
</feature>
<dbReference type="Pfam" id="PF20259">
    <property type="entry name" value="tRNA_Me_trans_M"/>
    <property type="match status" value="1"/>
</dbReference>
<evidence type="ECO:0000313" key="13">
    <source>
        <dbReference type="Proteomes" id="UP000279470"/>
    </source>
</evidence>
<gene>
    <name evidence="9 12" type="primary">mnmA</name>
    <name evidence="12" type="ORF">EIC27_04595</name>
</gene>
<evidence type="ECO:0000256" key="8">
    <source>
        <dbReference type="ARBA" id="ARBA00051542"/>
    </source>
</evidence>
<feature type="binding site" evidence="9">
    <location>
        <position position="126"/>
    </location>
    <ligand>
        <name>ATP</name>
        <dbReference type="ChEBI" id="CHEBI:30616"/>
    </ligand>
</feature>
<feature type="active site" description="Nucleophile" evidence="9">
    <location>
        <position position="102"/>
    </location>
</feature>
<evidence type="ECO:0000256" key="1">
    <source>
        <dbReference type="ARBA" id="ARBA00022555"/>
    </source>
</evidence>
<accession>A0A3R9ZKE6</accession>
<dbReference type="Proteomes" id="UP000279470">
    <property type="component" value="Unassembled WGS sequence"/>
</dbReference>
<proteinExistence type="inferred from homology"/>
<comment type="similarity">
    <text evidence="9">Belongs to the MnmA/TRMU family.</text>
</comment>
<dbReference type="HAMAP" id="MF_00144">
    <property type="entry name" value="tRNA_thiouridyl_MnmA"/>
    <property type="match status" value="1"/>
</dbReference>
<dbReference type="FunFam" id="2.30.30.280:FF:000001">
    <property type="entry name" value="tRNA-specific 2-thiouridylase MnmA"/>
    <property type="match status" value="1"/>
</dbReference>
<dbReference type="InterPro" id="IPR004506">
    <property type="entry name" value="MnmA-like"/>
</dbReference>
<dbReference type="Gene3D" id="2.30.30.280">
    <property type="entry name" value="Adenine nucleotide alpha hydrolases-like domains"/>
    <property type="match status" value="1"/>
</dbReference>
<dbReference type="CDD" id="cd01998">
    <property type="entry name" value="MnmA_TRMU-like"/>
    <property type="match status" value="1"/>
</dbReference>
<name>A0A3R9ZKE6_9RICK</name>
<sequence length="358" mass="39887">MRDKVVVAMSGGVDSSTVAAILHEQNYEVIGITLQLYDVGEMAVKKGACCAGQDIYDAKVAADKIGIPHYVLNYESLFSKKVIEDFAESYIKGETPIPCVKCNQKVKFEDLYKTAKNLGAKALATGHYVRKAKVNNEHILLKGVDQNKDQSYFLFTTTKKQLDFLEFPLGSYTKDETRKLAKKYNLNTSDKPESQDICFVPNGNYSEIIKKLKPESYVEGEIVDLSGNKLGMHNGIINFTIGQRKGIGISSDKPLYVIKIDPTTNKVIVGEKEDLKSTKLKIKELNWLSTDEALEKDVPCSVRLRSNHKEINANVRYLGDGTADVILESSYYGITPGQACVMYDKDRVLGGGWIIKEE</sequence>
<dbReference type="AlphaFoldDB" id="A0A3R9ZKE6"/>
<evidence type="ECO:0000259" key="10">
    <source>
        <dbReference type="Pfam" id="PF20258"/>
    </source>
</evidence>
<comment type="caution">
    <text evidence="9">Lacks conserved residue(s) required for the propagation of feature annotation.</text>
</comment>
<dbReference type="EMBL" id="RXFM01000060">
    <property type="protein sequence ID" value="RST64697.1"/>
    <property type="molecule type" value="Genomic_DNA"/>
</dbReference>
<feature type="binding site" evidence="9">
    <location>
        <position position="34"/>
    </location>
    <ligand>
        <name>ATP</name>
        <dbReference type="ChEBI" id="CHEBI:30616"/>
    </ligand>
</feature>
<dbReference type="GO" id="GO:0103016">
    <property type="term" value="F:tRNA-uridine 2-sulfurtransferase activity"/>
    <property type="evidence" value="ECO:0007669"/>
    <property type="project" value="UniProtKB-EC"/>
</dbReference>
<keyword evidence="7" id="KW-1015">Disulfide bond</keyword>
<dbReference type="Gene3D" id="3.40.50.620">
    <property type="entry name" value="HUPs"/>
    <property type="match status" value="1"/>
</dbReference>
<dbReference type="GO" id="GO:0005524">
    <property type="term" value="F:ATP binding"/>
    <property type="evidence" value="ECO:0007669"/>
    <property type="project" value="UniProtKB-KW"/>
</dbReference>
<keyword evidence="5 9" id="KW-0067">ATP-binding</keyword>
<keyword evidence="2 9" id="KW-0808">Transferase</keyword>
<comment type="function">
    <text evidence="9">Catalyzes the 2-thiolation of uridine at the wobble position (U34) of tRNA, leading to the formation of s(2)U34.</text>
</comment>
<protein>
    <recommendedName>
        <fullName evidence="9">tRNA-specific 2-thiouridylase MnmA</fullName>
        <ecNumber evidence="9">2.8.1.13</ecNumber>
    </recommendedName>
</protein>
<evidence type="ECO:0000256" key="2">
    <source>
        <dbReference type="ARBA" id="ARBA00022679"/>
    </source>
</evidence>
<feature type="active site" description="Cysteine persulfide intermediate" evidence="9">
    <location>
        <position position="198"/>
    </location>
</feature>
<reference evidence="13" key="1">
    <citation type="submission" date="2018-11" db="EMBL/GenBank/DDBJ databases">
        <title>Phylogenetic, genomic, and biogeographic characterization of a novel and ubiquitous marine invertebrate-associated Rickettsiales parasite, Candidatus Marinoinvertebrata rohwerii, gen. nov., sp. nov.</title>
        <authorList>
            <person name="Klinges J.G."/>
            <person name="Rosales S.M."/>
            <person name="Mcminds R."/>
            <person name="Shaver E.C."/>
            <person name="Shantz A."/>
            <person name="Peters E.C."/>
            <person name="Burkepile D.E."/>
            <person name="Silliman B.R."/>
            <person name="Vega Thurber R.L."/>
        </authorList>
    </citation>
    <scope>NUCLEOTIDE SEQUENCE [LARGE SCALE GENOMIC DNA]</scope>
    <source>
        <strain evidence="13">a_cerv_44</strain>
    </source>
</reference>
<dbReference type="Pfam" id="PF03054">
    <property type="entry name" value="tRNA_Me_trans"/>
    <property type="match status" value="1"/>
</dbReference>
<dbReference type="OrthoDB" id="9800696at2"/>
<evidence type="ECO:0000256" key="3">
    <source>
        <dbReference type="ARBA" id="ARBA00022694"/>
    </source>
</evidence>
<dbReference type="EC" id="2.8.1.13" evidence="9"/>
<keyword evidence="9" id="KW-0963">Cytoplasm</keyword>
<dbReference type="InterPro" id="IPR046884">
    <property type="entry name" value="MnmA-like_central"/>
</dbReference>
<dbReference type="SUPFAM" id="SSF52402">
    <property type="entry name" value="Adenine nucleotide alpha hydrolases-like"/>
    <property type="match status" value="1"/>
</dbReference>
<dbReference type="Pfam" id="PF20258">
    <property type="entry name" value="tRNA_Me_trans_C"/>
    <property type="match status" value="1"/>
</dbReference>